<dbReference type="KEGG" id="cmr:Cycma_4922"/>
<gene>
    <name evidence="1" type="ordered locus">Cycma_4922</name>
</gene>
<sequence length="35" mass="3955">MPVLPIASVSPLEFLGTSLHSESWYPLYFSKENTL</sequence>
<reference evidence="2" key="1">
    <citation type="submission" date="2011-07" db="EMBL/GenBank/DDBJ databases">
        <title>The complete genome of Cyclobacterium marinum DSM 745.</title>
        <authorList>
            <person name="Lucas S."/>
            <person name="Han J."/>
            <person name="Lapidus A."/>
            <person name="Bruce D."/>
            <person name="Goodwin L."/>
            <person name="Pitluck S."/>
            <person name="Peters L."/>
            <person name="Kyrpides N."/>
            <person name="Mavromatis K."/>
            <person name="Ivanova N."/>
            <person name="Ovchinnikova G."/>
            <person name="Chertkov O."/>
            <person name="Detter J.C."/>
            <person name="Tapia R."/>
            <person name="Han C."/>
            <person name="Land M."/>
            <person name="Hauser L."/>
            <person name="Markowitz V."/>
            <person name="Cheng J.-F."/>
            <person name="Hugenholtz P."/>
            <person name="Woyke T."/>
            <person name="Wu D."/>
            <person name="Tindall B."/>
            <person name="Schuetze A."/>
            <person name="Brambilla E."/>
            <person name="Klenk H.-P."/>
            <person name="Eisen J.A."/>
        </authorList>
    </citation>
    <scope>NUCLEOTIDE SEQUENCE [LARGE SCALE GENOMIC DNA]</scope>
    <source>
        <strain evidence="2">ATCC 25205 / DSM 745 / LMG 13164 / NCIMB 1802</strain>
    </source>
</reference>
<evidence type="ECO:0000313" key="1">
    <source>
        <dbReference type="EMBL" id="AEL28607.1"/>
    </source>
</evidence>
<organism evidence="1 2">
    <name type="scientific">Cyclobacterium marinum (strain ATCC 25205 / DSM 745 / LMG 13164 / NCIMB 1802)</name>
    <name type="common">Flectobacillus marinus</name>
    <dbReference type="NCBI Taxonomy" id="880070"/>
    <lineage>
        <taxon>Bacteria</taxon>
        <taxon>Pseudomonadati</taxon>
        <taxon>Bacteroidota</taxon>
        <taxon>Cytophagia</taxon>
        <taxon>Cytophagales</taxon>
        <taxon>Cyclobacteriaceae</taxon>
        <taxon>Cyclobacterium</taxon>
    </lineage>
</organism>
<evidence type="ECO:0000313" key="2">
    <source>
        <dbReference type="Proteomes" id="UP000001635"/>
    </source>
</evidence>
<protein>
    <submittedName>
        <fullName evidence="1">Uncharacterized protein</fullName>
    </submittedName>
</protein>
<dbReference type="EMBL" id="CP002955">
    <property type="protein sequence ID" value="AEL28607.1"/>
    <property type="molecule type" value="Genomic_DNA"/>
</dbReference>
<name>G0J7F3_CYCMS</name>
<dbReference type="Proteomes" id="UP000001635">
    <property type="component" value="Chromosome"/>
</dbReference>
<dbReference type="AlphaFoldDB" id="G0J7F3"/>
<keyword evidence="2" id="KW-1185">Reference proteome</keyword>
<dbReference type="HOGENOM" id="CLU_3364542_0_0_10"/>
<accession>G0J7F3</accession>
<proteinExistence type="predicted"/>
<dbReference type="STRING" id="880070.Cycma_4922"/>